<dbReference type="AlphaFoldDB" id="A0A370THM1"/>
<dbReference type="Gene3D" id="2.120.10.30">
    <property type="entry name" value="TolB, C-terminal domain"/>
    <property type="match status" value="1"/>
</dbReference>
<keyword evidence="4" id="KW-1185">Reference proteome</keyword>
<dbReference type="Proteomes" id="UP000254866">
    <property type="component" value="Unassembled WGS sequence"/>
</dbReference>
<dbReference type="PANTHER" id="PTHR47064">
    <property type="entry name" value="PUTATIVE (AFU_ORTHOLOGUE AFUA_1G08990)-RELATED"/>
    <property type="match status" value="1"/>
</dbReference>
<dbReference type="RefSeq" id="XP_031867679.1">
    <property type="nucleotide sequence ID" value="XM_032016448.1"/>
</dbReference>
<dbReference type="OrthoDB" id="423498at2759"/>
<keyword evidence="1" id="KW-0732">Signal</keyword>
<dbReference type="PANTHER" id="PTHR47064:SF2">
    <property type="entry name" value="SMP-30_GLUCONOLACTONASE_LRE-LIKE REGION DOMAIN-CONTAINING PROTEIN-RELATED"/>
    <property type="match status" value="1"/>
</dbReference>
<evidence type="ECO:0000259" key="2">
    <source>
        <dbReference type="Pfam" id="PF08450"/>
    </source>
</evidence>
<proteinExistence type="predicted"/>
<accession>A0A370THM1</accession>
<dbReference type="InterPro" id="IPR013658">
    <property type="entry name" value="SGL"/>
</dbReference>
<dbReference type="InterPro" id="IPR011042">
    <property type="entry name" value="6-blade_b-propeller_TolB-like"/>
</dbReference>
<dbReference type="STRING" id="2656787.A0A370THM1"/>
<feature type="domain" description="SMP-30/Gluconolactonase/LRE-like region" evidence="2">
    <location>
        <begin position="177"/>
        <end position="396"/>
    </location>
</feature>
<feature type="chain" id="PRO_5016918193" description="SMP-30/Gluconolactonase/LRE-like region domain-containing protein" evidence="1">
    <location>
        <begin position="31"/>
        <end position="415"/>
    </location>
</feature>
<gene>
    <name evidence="3" type="ORF">BP5553_07825</name>
</gene>
<dbReference type="Pfam" id="PF08450">
    <property type="entry name" value="SGL"/>
    <property type="match status" value="1"/>
</dbReference>
<reference evidence="3 4" key="1">
    <citation type="journal article" date="2018" name="IMA Fungus">
        <title>IMA Genome-F 9: Draft genome sequence of Annulohypoxylon stygium, Aspergillus mulundensis, Berkeleyomyces basicola (syn. Thielaviopsis basicola), Ceratocystis smalleyi, two Cercospora beticola strains, Coleophoma cylindrospora, Fusarium fracticaudum, Phialophora cf. hyalina, and Morchella septimelata.</title>
        <authorList>
            <person name="Wingfield B.D."/>
            <person name="Bills G.F."/>
            <person name="Dong Y."/>
            <person name="Huang W."/>
            <person name="Nel W.J."/>
            <person name="Swalarsk-Parry B.S."/>
            <person name="Vaghefi N."/>
            <person name="Wilken P.M."/>
            <person name="An Z."/>
            <person name="de Beer Z.W."/>
            <person name="De Vos L."/>
            <person name="Chen L."/>
            <person name="Duong T.A."/>
            <person name="Gao Y."/>
            <person name="Hammerbacher A."/>
            <person name="Kikkert J.R."/>
            <person name="Li Y."/>
            <person name="Li H."/>
            <person name="Li K."/>
            <person name="Li Q."/>
            <person name="Liu X."/>
            <person name="Ma X."/>
            <person name="Naidoo K."/>
            <person name="Pethybridge S.J."/>
            <person name="Sun J."/>
            <person name="Steenkamp E.T."/>
            <person name="van der Nest M.A."/>
            <person name="van Wyk S."/>
            <person name="Wingfield M.J."/>
            <person name="Xiong C."/>
            <person name="Yue Q."/>
            <person name="Zhang X."/>
        </authorList>
    </citation>
    <scope>NUCLEOTIDE SEQUENCE [LARGE SCALE GENOMIC DNA]</scope>
    <source>
        <strain evidence="3 4">BP 5553</strain>
    </source>
</reference>
<organism evidence="3 4">
    <name type="scientific">Venustampulla echinocandica</name>
    <dbReference type="NCBI Taxonomy" id="2656787"/>
    <lineage>
        <taxon>Eukaryota</taxon>
        <taxon>Fungi</taxon>
        <taxon>Dikarya</taxon>
        <taxon>Ascomycota</taxon>
        <taxon>Pezizomycotina</taxon>
        <taxon>Leotiomycetes</taxon>
        <taxon>Helotiales</taxon>
        <taxon>Pleuroascaceae</taxon>
        <taxon>Venustampulla</taxon>
    </lineage>
</organism>
<evidence type="ECO:0000313" key="4">
    <source>
        <dbReference type="Proteomes" id="UP000254866"/>
    </source>
</evidence>
<protein>
    <recommendedName>
        <fullName evidence="2">SMP-30/Gluconolactonase/LRE-like region domain-containing protein</fullName>
    </recommendedName>
</protein>
<sequence length="415" mass="45539">MIAQARSSLTFVQLAGLLASTATLLSVSNADTGIRFGHDIARISSEFNSVFPAGNFNRNVSTTFWQTSVLVNNSNVQSDLNRILNVSFIAYDDSFYQLLGVAGYESPKQLEIIFKFPPKPAFATRQVHDGTVYAPEAKAIFFAELHVPSPGYSADAMPWVWRIDLSNQSNPQTTKVYPSPQLTIPNGAYYHNGSVFWAQEGNYTNPGGVVRMDPITLKTQVVQNNFYGHRFNSPNDIVITKTGATYFTDGYYGTDNFNDSLPALLANGIWRWDQKTGNIRQVAGAAEQAFFNPNGLALSATEDKLYITNRGKTSDDPAGGRTIYRYDVTTAGIKNREVFAYVDAGFPDGVKTDRDGRVYGAVTGGVDVFNVDGILIGRIKVANGDTAVNMVFVGNWLYIVGRDNAYRVKLNTTAV</sequence>
<evidence type="ECO:0000313" key="3">
    <source>
        <dbReference type="EMBL" id="RDL34697.1"/>
    </source>
</evidence>
<name>A0A370THM1_9HELO</name>
<dbReference type="EMBL" id="NPIC01000007">
    <property type="protein sequence ID" value="RDL34697.1"/>
    <property type="molecule type" value="Genomic_DNA"/>
</dbReference>
<feature type="signal peptide" evidence="1">
    <location>
        <begin position="1"/>
        <end position="30"/>
    </location>
</feature>
<comment type="caution">
    <text evidence="3">The sequence shown here is derived from an EMBL/GenBank/DDBJ whole genome shotgun (WGS) entry which is preliminary data.</text>
</comment>
<evidence type="ECO:0000256" key="1">
    <source>
        <dbReference type="SAM" id="SignalP"/>
    </source>
</evidence>
<dbReference type="InterPro" id="IPR052988">
    <property type="entry name" value="Oryzine_lactonohydrolase"/>
</dbReference>
<dbReference type="SUPFAM" id="SSF63829">
    <property type="entry name" value="Calcium-dependent phosphotriesterase"/>
    <property type="match status" value="1"/>
</dbReference>
<dbReference type="GeneID" id="43600674"/>